<dbReference type="InterPro" id="IPR016975">
    <property type="entry name" value="Cell_wall_LiaF"/>
</dbReference>
<evidence type="ECO:0000259" key="2">
    <source>
        <dbReference type="Pfam" id="PF09922"/>
    </source>
</evidence>
<accession>A0ABS3LGC9</accession>
<dbReference type="NCBIfam" id="NF040535">
    <property type="entry name" value="LiaF_C_term"/>
    <property type="match status" value="1"/>
</dbReference>
<feature type="domain" description="DUF7649" evidence="3">
    <location>
        <begin position="3"/>
        <end position="85"/>
    </location>
</feature>
<name>A0ABS3LGC9_9ENTE</name>
<dbReference type="InterPro" id="IPR047793">
    <property type="entry name" value="LiaF_C"/>
</dbReference>
<gene>
    <name evidence="4" type="ORF">JZO70_21170</name>
</gene>
<dbReference type="Pfam" id="PF24661">
    <property type="entry name" value="DUF7649"/>
    <property type="match status" value="1"/>
</dbReference>
<keyword evidence="1" id="KW-1133">Transmembrane helix</keyword>
<dbReference type="Proteomes" id="UP000664601">
    <property type="component" value="Unassembled WGS sequence"/>
</dbReference>
<protein>
    <submittedName>
        <fullName evidence="4">Cell wall-active antibiotics response protein</fullName>
    </submittedName>
</protein>
<dbReference type="InterPro" id="IPR024425">
    <property type="entry name" value="LiaF-like_C"/>
</dbReference>
<evidence type="ECO:0000313" key="5">
    <source>
        <dbReference type="Proteomes" id="UP000664601"/>
    </source>
</evidence>
<keyword evidence="1" id="KW-0472">Membrane</keyword>
<keyword evidence="1" id="KW-0812">Transmembrane</keyword>
<dbReference type="EMBL" id="JAFREM010000041">
    <property type="protein sequence ID" value="MBO1308699.1"/>
    <property type="molecule type" value="Genomic_DNA"/>
</dbReference>
<dbReference type="Pfam" id="PF09922">
    <property type="entry name" value="LiaF-like_C"/>
    <property type="match status" value="1"/>
</dbReference>
<feature type="domain" description="Cell wall-active antibiotics response LiaF-like C-terminal" evidence="2">
    <location>
        <begin position="125"/>
        <end position="237"/>
    </location>
</feature>
<evidence type="ECO:0000259" key="3">
    <source>
        <dbReference type="Pfam" id="PF24661"/>
    </source>
</evidence>
<keyword evidence="5" id="KW-1185">Reference proteome</keyword>
<dbReference type="InterPro" id="IPR056066">
    <property type="entry name" value="DUF7649"/>
</dbReference>
<reference evidence="4 5" key="1">
    <citation type="submission" date="2021-03" db="EMBL/GenBank/DDBJ databases">
        <title>Enterococcal diversity collection.</title>
        <authorList>
            <person name="Gilmore M.S."/>
            <person name="Schwartzman J."/>
            <person name="Van Tyne D."/>
            <person name="Martin M."/>
            <person name="Earl A.M."/>
            <person name="Manson A.L."/>
            <person name="Straub T."/>
            <person name="Salamzade R."/>
            <person name="Saavedra J."/>
            <person name="Lebreton F."/>
            <person name="Prichula J."/>
            <person name="Schaufler K."/>
            <person name="Gaca A."/>
            <person name="Sgardioli B."/>
            <person name="Wagenaar J."/>
            <person name="Strong T."/>
        </authorList>
    </citation>
    <scope>NUCLEOTIDE SEQUENCE [LARGE SCALE GENOMIC DNA]</scope>
    <source>
        <strain evidence="4 5">669A</strain>
    </source>
</reference>
<dbReference type="PIRSF" id="PIRSF031509">
    <property type="entry name" value="Cell_wall_LiaF/YvqF"/>
    <property type="match status" value="1"/>
</dbReference>
<evidence type="ECO:0000256" key="1">
    <source>
        <dbReference type="SAM" id="Phobius"/>
    </source>
</evidence>
<proteinExistence type="predicted"/>
<comment type="caution">
    <text evidence="4">The sequence shown here is derived from an EMBL/GenBank/DDBJ whole genome shotgun (WGS) entry which is preliminary data.</text>
</comment>
<feature type="transmembrane region" description="Helical" evidence="1">
    <location>
        <begin position="7"/>
        <end position="23"/>
    </location>
</feature>
<feature type="transmembrane region" description="Helical" evidence="1">
    <location>
        <begin position="56"/>
        <end position="84"/>
    </location>
</feature>
<organism evidence="4 5">
    <name type="scientific">Candidatus Enterococcus moelleringii</name>
    <dbReference type="NCBI Taxonomy" id="2815325"/>
    <lineage>
        <taxon>Bacteria</taxon>
        <taxon>Bacillati</taxon>
        <taxon>Bacillota</taxon>
        <taxon>Bacilli</taxon>
        <taxon>Lactobacillales</taxon>
        <taxon>Enterococcaceae</taxon>
        <taxon>Enterococcus</taxon>
    </lineage>
</organism>
<sequence>MRSPWRFFIIIELLLAVFLLWQVSSNPPVLIMVVFGILNIYWGLRKNRRRKFQLILGSLILVICLVNSPATWLMLIFAILFLGLKGVEIAGVSFPSYSLRNKKQMIIVEAENPTEHQGERKKQSWFGNERIGNQVFEWDDINVDLIAGDTIVDLGNTLLPKEDSVVIIRKVFGRTRVLVPYGVGILFEHATFYGKVRFEEEEIALKNESLKMYSEDYDDSPRRLKLITNSLLGDVEVIRV</sequence>
<feature type="transmembrane region" description="Helical" evidence="1">
    <location>
        <begin position="29"/>
        <end position="44"/>
    </location>
</feature>
<dbReference type="RefSeq" id="WP_207675689.1">
    <property type="nucleotide sequence ID" value="NZ_JAFREM010000041.1"/>
</dbReference>
<evidence type="ECO:0000313" key="4">
    <source>
        <dbReference type="EMBL" id="MBO1308699.1"/>
    </source>
</evidence>